<evidence type="ECO:0000256" key="2">
    <source>
        <dbReference type="ARBA" id="ARBA00007495"/>
    </source>
</evidence>
<dbReference type="SUPFAM" id="SSF51445">
    <property type="entry name" value="(Trans)glycosidases"/>
    <property type="match status" value="1"/>
</dbReference>
<evidence type="ECO:0000256" key="11">
    <source>
        <dbReference type="SAM" id="MobiDB-lite"/>
    </source>
</evidence>
<dbReference type="PANTHER" id="PTHR31490">
    <property type="entry name" value="GLYCOSYL HYDROLASE"/>
    <property type="match status" value="1"/>
</dbReference>
<dbReference type="InterPro" id="IPR044846">
    <property type="entry name" value="GH10"/>
</dbReference>
<dbReference type="EC" id="3.2.1.8" evidence="10"/>
<dbReference type="InterPro" id="IPR012291">
    <property type="entry name" value="CBM2_carb-bd_dom_sf"/>
</dbReference>
<evidence type="ECO:0000256" key="7">
    <source>
        <dbReference type="ARBA" id="ARBA00023295"/>
    </source>
</evidence>
<evidence type="ECO:0000256" key="3">
    <source>
        <dbReference type="ARBA" id="ARBA00022651"/>
    </source>
</evidence>
<feature type="region of interest" description="Disordered" evidence="11">
    <location>
        <begin position="336"/>
        <end position="356"/>
    </location>
</feature>
<evidence type="ECO:0000256" key="9">
    <source>
        <dbReference type="PROSITE-ProRule" id="PRU10061"/>
    </source>
</evidence>
<name>A0A4R7V5L6_9PSEU</name>
<sequence>MVKESLRAVARKAAVFVAAGAMAASGAVALAGTADAATTLGAAAAARGRYFGAAVAANHLGEAQYASTWTTEFNGVTPENEMKWQTVEPNRNQFNFSSADQIVTQARSRGMTIRGHTLVWHSQLAGWVSGLDATNLRSAMLNHINGVMAHWKGQIYAWDVVNEAFAENGGRRSESVFQQKLGNGYIEEAFRAARTADPNAKLCYNDYNTDGMNAKSNAVYAMVQDFKSRGVPIDCVGFQSHFNAQSPVPSNYQQNLARFAALGVDVQITELDIEGSGTAQANNYANVVRACLGVSRCTGITVWGIPDKYSWRASGTPLLFNDNYGKKAAYTSVLNELNGGTTDPPPDDPEDPPPADGACAATVTTNQWQGGFVGTVRVTAGSAQVNGWTVTVTLPSGATLTSGWNANRSGNSGTVQFTNVGFNGSIAPGQSVEFGYQGTGTGTGVTPSCAAD</sequence>
<keyword evidence="5 10" id="KW-0378">Hydrolase</keyword>
<keyword evidence="16" id="KW-1185">Reference proteome</keyword>
<keyword evidence="7 10" id="KW-0326">Glycosidase</keyword>
<comment type="similarity">
    <text evidence="2 10">Belongs to the glycosyl hydrolase 10 (cellulase F) family.</text>
</comment>
<gene>
    <name evidence="15" type="ORF">CLV71_11311</name>
</gene>
<evidence type="ECO:0000256" key="8">
    <source>
        <dbReference type="ARBA" id="ARBA00023326"/>
    </source>
</evidence>
<dbReference type="GO" id="GO:0045493">
    <property type="term" value="P:xylan catabolic process"/>
    <property type="evidence" value="ECO:0007669"/>
    <property type="project" value="UniProtKB-KW"/>
</dbReference>
<dbReference type="SMART" id="SM00633">
    <property type="entry name" value="Glyco_10"/>
    <property type="match status" value="1"/>
</dbReference>
<keyword evidence="4 12" id="KW-0732">Signal</keyword>
<dbReference type="Proteomes" id="UP000294927">
    <property type="component" value="Unassembled WGS sequence"/>
</dbReference>
<dbReference type="InterPro" id="IPR031158">
    <property type="entry name" value="GH10_AS"/>
</dbReference>
<evidence type="ECO:0000259" key="14">
    <source>
        <dbReference type="PROSITE" id="PS51760"/>
    </source>
</evidence>
<evidence type="ECO:0000256" key="10">
    <source>
        <dbReference type="RuleBase" id="RU361174"/>
    </source>
</evidence>
<accession>A0A4R7V5L6</accession>
<dbReference type="PRINTS" id="PR00134">
    <property type="entry name" value="GLHYDRLASE10"/>
</dbReference>
<dbReference type="InterPro" id="IPR001000">
    <property type="entry name" value="GH10_dom"/>
</dbReference>
<evidence type="ECO:0000256" key="5">
    <source>
        <dbReference type="ARBA" id="ARBA00022801"/>
    </source>
</evidence>
<feature type="signal peptide" evidence="12">
    <location>
        <begin position="1"/>
        <end position="23"/>
    </location>
</feature>
<proteinExistence type="inferred from homology"/>
<organism evidence="15 16">
    <name type="scientific">Actinophytocola oryzae</name>
    <dbReference type="NCBI Taxonomy" id="502181"/>
    <lineage>
        <taxon>Bacteria</taxon>
        <taxon>Bacillati</taxon>
        <taxon>Actinomycetota</taxon>
        <taxon>Actinomycetes</taxon>
        <taxon>Pseudonocardiales</taxon>
        <taxon>Pseudonocardiaceae</taxon>
    </lineage>
</organism>
<keyword evidence="6 10" id="KW-0119">Carbohydrate metabolism</keyword>
<feature type="domain" description="CBM2" evidence="13">
    <location>
        <begin position="352"/>
        <end position="452"/>
    </location>
</feature>
<dbReference type="SUPFAM" id="SSF49384">
    <property type="entry name" value="Carbohydrate-binding domain"/>
    <property type="match status" value="1"/>
</dbReference>
<dbReference type="InterPro" id="IPR008965">
    <property type="entry name" value="CBM2/CBM3_carb-bd_dom_sf"/>
</dbReference>
<dbReference type="Gene3D" id="3.20.20.80">
    <property type="entry name" value="Glycosidases"/>
    <property type="match status" value="1"/>
</dbReference>
<comment type="catalytic activity">
    <reaction evidence="1 10">
        <text>Endohydrolysis of (1-&gt;4)-beta-D-xylosidic linkages in xylans.</text>
        <dbReference type="EC" id="3.2.1.8"/>
    </reaction>
</comment>
<comment type="caution">
    <text evidence="15">The sequence shown here is derived from an EMBL/GenBank/DDBJ whole genome shotgun (WGS) entry which is preliminary data.</text>
</comment>
<dbReference type="PROSITE" id="PS51173">
    <property type="entry name" value="CBM2"/>
    <property type="match status" value="1"/>
</dbReference>
<feature type="chain" id="PRO_5039371314" description="Beta-xylanase" evidence="12">
    <location>
        <begin position="24"/>
        <end position="452"/>
    </location>
</feature>
<feature type="active site" description="Nucleophile" evidence="9">
    <location>
        <position position="270"/>
    </location>
</feature>
<evidence type="ECO:0000259" key="13">
    <source>
        <dbReference type="PROSITE" id="PS51173"/>
    </source>
</evidence>
<dbReference type="GO" id="GO:0031176">
    <property type="term" value="F:endo-1,4-beta-xylanase activity"/>
    <property type="evidence" value="ECO:0007669"/>
    <property type="project" value="UniProtKB-EC"/>
</dbReference>
<evidence type="ECO:0000256" key="1">
    <source>
        <dbReference type="ARBA" id="ARBA00000681"/>
    </source>
</evidence>
<dbReference type="EMBL" id="SOCP01000013">
    <property type="protein sequence ID" value="TDV44753.1"/>
    <property type="molecule type" value="Genomic_DNA"/>
</dbReference>
<dbReference type="GO" id="GO:0030247">
    <property type="term" value="F:polysaccharide binding"/>
    <property type="evidence" value="ECO:0007669"/>
    <property type="project" value="UniProtKB-UniRule"/>
</dbReference>
<dbReference type="RefSeq" id="WP_133906357.1">
    <property type="nucleotide sequence ID" value="NZ_SOCP01000013.1"/>
</dbReference>
<evidence type="ECO:0000256" key="6">
    <source>
        <dbReference type="ARBA" id="ARBA00023277"/>
    </source>
</evidence>
<dbReference type="Gene3D" id="2.60.40.290">
    <property type="match status" value="1"/>
</dbReference>
<dbReference type="SMART" id="SM00637">
    <property type="entry name" value="CBD_II"/>
    <property type="match status" value="1"/>
</dbReference>
<dbReference type="AlphaFoldDB" id="A0A4R7V5L6"/>
<protein>
    <recommendedName>
        <fullName evidence="10">Beta-xylanase</fullName>
        <ecNumber evidence="10">3.2.1.8</ecNumber>
    </recommendedName>
</protein>
<dbReference type="InterPro" id="IPR001919">
    <property type="entry name" value="CBD2"/>
</dbReference>
<keyword evidence="8 10" id="KW-0624">Polysaccharide degradation</keyword>
<evidence type="ECO:0000256" key="12">
    <source>
        <dbReference type="SAM" id="SignalP"/>
    </source>
</evidence>
<evidence type="ECO:0000313" key="15">
    <source>
        <dbReference type="EMBL" id="TDV44753.1"/>
    </source>
</evidence>
<evidence type="ECO:0000256" key="4">
    <source>
        <dbReference type="ARBA" id="ARBA00022729"/>
    </source>
</evidence>
<evidence type="ECO:0000313" key="16">
    <source>
        <dbReference type="Proteomes" id="UP000294927"/>
    </source>
</evidence>
<dbReference type="InterPro" id="IPR017853">
    <property type="entry name" value="GH"/>
</dbReference>
<feature type="domain" description="GH10" evidence="14">
    <location>
        <begin position="36"/>
        <end position="336"/>
    </location>
</feature>
<dbReference type="Pfam" id="PF00331">
    <property type="entry name" value="Glyco_hydro_10"/>
    <property type="match status" value="1"/>
</dbReference>
<keyword evidence="3 15" id="KW-0858">Xylan degradation</keyword>
<dbReference type="OrthoDB" id="9815836at2"/>
<dbReference type="PANTHER" id="PTHR31490:SF88">
    <property type="entry name" value="BETA-XYLANASE"/>
    <property type="match status" value="1"/>
</dbReference>
<dbReference type="PROSITE" id="PS00591">
    <property type="entry name" value="GH10_1"/>
    <property type="match status" value="1"/>
</dbReference>
<dbReference type="PROSITE" id="PS51760">
    <property type="entry name" value="GH10_2"/>
    <property type="match status" value="1"/>
</dbReference>
<reference evidence="15 16" key="1">
    <citation type="submission" date="2019-03" db="EMBL/GenBank/DDBJ databases">
        <title>Genomic Encyclopedia of Archaeal and Bacterial Type Strains, Phase II (KMG-II): from individual species to whole genera.</title>
        <authorList>
            <person name="Goeker M."/>
        </authorList>
    </citation>
    <scope>NUCLEOTIDE SEQUENCE [LARGE SCALE GENOMIC DNA]</scope>
    <source>
        <strain evidence="15 16">DSM 45499</strain>
    </source>
</reference>
<dbReference type="Pfam" id="PF00553">
    <property type="entry name" value="CBM_2"/>
    <property type="match status" value="1"/>
</dbReference>